<protein>
    <submittedName>
        <fullName evidence="2">CxC2 domain-containing protein</fullName>
    </submittedName>
</protein>
<gene>
    <name evidence="2" type="ORF">HMN09_00323500</name>
</gene>
<accession>A0A8H6TJ62</accession>
<comment type="caution">
    <text evidence="2">The sequence shown here is derived from an EMBL/GenBank/DDBJ whole genome shotgun (WGS) entry which is preliminary data.</text>
</comment>
<proteinExistence type="predicted"/>
<dbReference type="Proteomes" id="UP000613580">
    <property type="component" value="Unassembled WGS sequence"/>
</dbReference>
<keyword evidence="3" id="KW-1185">Reference proteome</keyword>
<name>A0A8H6TJ62_MYCCL</name>
<dbReference type="AlphaFoldDB" id="A0A8H6TJ62"/>
<evidence type="ECO:0000256" key="1">
    <source>
        <dbReference type="SAM" id="MobiDB-lite"/>
    </source>
</evidence>
<sequence>MAERRKQGLEFRQLDQSVNKKKRKEWRALMDAWVKDSTQQNPFLVEGGRDAGPSEHAVAEDLKKTELEEMRAGRAPLFEAKMSVTAFVRAGLQLEETQRRIKAALKNKTLTATRGSEIQEMRVSLLKQMQTFERLQLTYMPGVEGLREEDEAARDSSDQPLKAEELKLYLPSNLTSEERKLACVPRVVETEAELRVGQCADALTALRVRLHAKLHLLWFRDANWVGQRAWTRSSTLTSRLDEVVDRIVAKYRAAHTAGVDLKGSGFPQKFRALVDSDVSLRMEEVEKDLKEDKKKQKPVSWIWLADAESDKAEMHDCELSRSHAFTHVLMNSIVAVRVEWSKARARKTRWNEEVELTREEMKRVLRSLRWAEGEWQQRADRVRDDVEAEVAEGLRAYALRQVAIHRRIAASFYADWEKTRDATWANTEDMEFFINVMDGTGGADEEGNDAVEPRREQRG</sequence>
<evidence type="ECO:0000313" key="2">
    <source>
        <dbReference type="EMBL" id="KAF7318154.1"/>
    </source>
</evidence>
<feature type="region of interest" description="Disordered" evidence="1">
    <location>
        <begin position="438"/>
        <end position="459"/>
    </location>
</feature>
<evidence type="ECO:0000313" key="3">
    <source>
        <dbReference type="Proteomes" id="UP000613580"/>
    </source>
</evidence>
<dbReference type="OrthoDB" id="3263473at2759"/>
<reference evidence="2" key="1">
    <citation type="submission" date="2020-05" db="EMBL/GenBank/DDBJ databases">
        <title>Mycena genomes resolve the evolution of fungal bioluminescence.</title>
        <authorList>
            <person name="Tsai I.J."/>
        </authorList>
    </citation>
    <scope>NUCLEOTIDE SEQUENCE</scope>
    <source>
        <strain evidence="2">110903Hualien_Pintung</strain>
    </source>
</reference>
<organism evidence="2 3">
    <name type="scientific">Mycena chlorophos</name>
    <name type="common">Agaric fungus</name>
    <name type="synonym">Agaricus chlorophos</name>
    <dbReference type="NCBI Taxonomy" id="658473"/>
    <lineage>
        <taxon>Eukaryota</taxon>
        <taxon>Fungi</taxon>
        <taxon>Dikarya</taxon>
        <taxon>Basidiomycota</taxon>
        <taxon>Agaricomycotina</taxon>
        <taxon>Agaricomycetes</taxon>
        <taxon>Agaricomycetidae</taxon>
        <taxon>Agaricales</taxon>
        <taxon>Marasmiineae</taxon>
        <taxon>Mycenaceae</taxon>
        <taxon>Mycena</taxon>
    </lineage>
</organism>
<dbReference type="EMBL" id="JACAZE010000004">
    <property type="protein sequence ID" value="KAF7318154.1"/>
    <property type="molecule type" value="Genomic_DNA"/>
</dbReference>